<comment type="caution">
    <text evidence="1">The sequence shown here is derived from an EMBL/GenBank/DDBJ whole genome shotgun (WGS) entry which is preliminary data.</text>
</comment>
<proteinExistence type="predicted"/>
<dbReference type="Proteomes" id="UP001501295">
    <property type="component" value="Unassembled WGS sequence"/>
</dbReference>
<name>A0ABP8VYD2_9MICO</name>
<dbReference type="EMBL" id="BAABLM010000003">
    <property type="protein sequence ID" value="GAA4675277.1"/>
    <property type="molecule type" value="Genomic_DNA"/>
</dbReference>
<gene>
    <name evidence="1" type="ORF">GCM10025780_19740</name>
</gene>
<protein>
    <submittedName>
        <fullName evidence="1">Uncharacterized protein</fullName>
    </submittedName>
</protein>
<evidence type="ECO:0000313" key="1">
    <source>
        <dbReference type="EMBL" id="GAA4675277.1"/>
    </source>
</evidence>
<sequence length="149" mass="14894">MLQADVDELVIVMLICGCWREVYEDLSVSGFNVMSEAVQVPAAAEPDAEAPAVADAVGEAEAVAAAVGAAEAADEGAATVGTAAGAAAAVEVLGLGVAVAPAPAPGRVAMSVMTTMTSRSTATTPARRRQYTLGDCGPMGLRNDDMRVG</sequence>
<accession>A0ABP8VYD2</accession>
<evidence type="ECO:0000313" key="2">
    <source>
        <dbReference type="Proteomes" id="UP001501295"/>
    </source>
</evidence>
<organism evidence="1 2">
    <name type="scientific">Frondihabitans cladoniiphilus</name>
    <dbReference type="NCBI Taxonomy" id="715785"/>
    <lineage>
        <taxon>Bacteria</taxon>
        <taxon>Bacillati</taxon>
        <taxon>Actinomycetota</taxon>
        <taxon>Actinomycetes</taxon>
        <taxon>Micrococcales</taxon>
        <taxon>Microbacteriaceae</taxon>
        <taxon>Frondihabitans</taxon>
    </lineage>
</organism>
<keyword evidence="2" id="KW-1185">Reference proteome</keyword>
<reference evidence="2" key="1">
    <citation type="journal article" date="2019" name="Int. J. Syst. Evol. Microbiol.">
        <title>The Global Catalogue of Microorganisms (GCM) 10K type strain sequencing project: providing services to taxonomists for standard genome sequencing and annotation.</title>
        <authorList>
            <consortium name="The Broad Institute Genomics Platform"/>
            <consortium name="The Broad Institute Genome Sequencing Center for Infectious Disease"/>
            <person name="Wu L."/>
            <person name="Ma J."/>
        </authorList>
    </citation>
    <scope>NUCLEOTIDE SEQUENCE [LARGE SCALE GENOMIC DNA]</scope>
    <source>
        <strain evidence="2">JCM 18956</strain>
    </source>
</reference>